<gene>
    <name evidence="2" type="ORF">K3181_13630</name>
</gene>
<proteinExistence type="predicted"/>
<evidence type="ECO:0000313" key="3">
    <source>
        <dbReference type="Proteomes" id="UP000782554"/>
    </source>
</evidence>
<comment type="caution">
    <text evidence="2">The sequence shown here is derived from an EMBL/GenBank/DDBJ whole genome shotgun (WGS) entry which is preliminary data.</text>
</comment>
<reference evidence="2 3" key="1">
    <citation type="submission" date="2021-08" db="EMBL/GenBank/DDBJ databases">
        <title>Comparative Genomics Analysis of the Genus Qipengyuania Reveals Extensive Genetic Diversity and Metabolic Versatility, Including the Description of Fifteen Novel Species.</title>
        <authorList>
            <person name="Liu Y."/>
        </authorList>
    </citation>
    <scope>NUCLEOTIDE SEQUENCE [LARGE SCALE GENOMIC DNA]</scope>
    <source>
        <strain evidence="2 3">YG27</strain>
    </source>
</reference>
<protein>
    <submittedName>
        <fullName evidence="2">S-adenosyl-L-homocysteine hydrolase</fullName>
    </submittedName>
</protein>
<keyword evidence="2" id="KW-0378">Hydrolase</keyword>
<dbReference type="EMBL" id="JAIGNU010000003">
    <property type="protein sequence ID" value="MBX7502482.1"/>
    <property type="molecule type" value="Genomic_DNA"/>
</dbReference>
<sequence>MHFVKTFAAAASAAALLLAPASASATGSSDAENLRRLDIMLMVTSLRCRMGADNFQPQYRQFSANHLATLNGAAKQLEAGLVNQHGAKGAKRALDRISVGMANEYGQGHPWLGCRELKQITTDLAASRDPLDLRIAAVELLATAPSRGGRFAAH</sequence>
<accession>A0ABS7JY03</accession>
<name>A0ABS7JY03_9SPHN</name>
<keyword evidence="3" id="KW-1185">Reference proteome</keyword>
<organism evidence="2 3">
    <name type="scientific">Qipengyuania mesophila</name>
    <dbReference type="NCBI Taxonomy" id="2867246"/>
    <lineage>
        <taxon>Bacteria</taxon>
        <taxon>Pseudomonadati</taxon>
        <taxon>Pseudomonadota</taxon>
        <taxon>Alphaproteobacteria</taxon>
        <taxon>Sphingomonadales</taxon>
        <taxon>Erythrobacteraceae</taxon>
        <taxon>Qipengyuania</taxon>
    </lineage>
</organism>
<evidence type="ECO:0000313" key="2">
    <source>
        <dbReference type="EMBL" id="MBX7502482.1"/>
    </source>
</evidence>
<dbReference type="RefSeq" id="WP_221603670.1">
    <property type="nucleotide sequence ID" value="NZ_JAIGNU010000003.1"/>
</dbReference>
<feature type="chain" id="PRO_5045801802" evidence="1">
    <location>
        <begin position="26"/>
        <end position="154"/>
    </location>
</feature>
<dbReference type="Proteomes" id="UP000782554">
    <property type="component" value="Unassembled WGS sequence"/>
</dbReference>
<keyword evidence="1" id="KW-0732">Signal</keyword>
<dbReference type="GO" id="GO:0016787">
    <property type="term" value="F:hydrolase activity"/>
    <property type="evidence" value="ECO:0007669"/>
    <property type="project" value="UniProtKB-KW"/>
</dbReference>
<feature type="signal peptide" evidence="1">
    <location>
        <begin position="1"/>
        <end position="25"/>
    </location>
</feature>
<evidence type="ECO:0000256" key="1">
    <source>
        <dbReference type="SAM" id="SignalP"/>
    </source>
</evidence>